<sequence>MRESRYDVIVVGARCAGSPTAMLLARKGYRVLVVDRAVFPSDTLSTHLVHPPGVAALRGWGLLDRLVATGCPPIHTYEFDFGSLVLPGAPGTEAEPYAYAPRRTVLDKLLVDAAREAGAEVREGFTVTGLVLGDAGEVVGVRGRGPRGPEVTERARVVLGADGLHSLVARAVDAPRYNEHPKLMVGYYSYFSGLDMDGVFKAHSRPYRSFGAWPTHDGLTLVGGCWPFAEFNDIRKDIEGNYLKNFALAPAWEERIRDARREDRIVGAALPNFFRKPFGPGWALVGDAGYCKDFFTAQGISDAFISAEMCAGSLDDALSGRAPFDTAMAAYQAARDRHARPVYDFTLQVSTLEPLSPEFEKVLEGIDGNQQGMDAFAQVNAGVTSMERFSADWGGAVRPVPR</sequence>
<dbReference type="SUPFAM" id="SSF51905">
    <property type="entry name" value="FAD/NAD(P)-binding domain"/>
    <property type="match status" value="1"/>
</dbReference>
<keyword evidence="2" id="KW-0503">Monooxygenase</keyword>
<reference evidence="2" key="1">
    <citation type="submission" date="2011-07" db="EMBL/GenBank/DDBJ databases">
        <authorList>
            <person name="Garcia Llorente I."/>
        </authorList>
    </citation>
    <scope>NUCLEOTIDE SEQUENCE</scope>
    <source>
        <strain evidence="2">CS40</strain>
    </source>
</reference>
<evidence type="ECO:0000313" key="2">
    <source>
        <dbReference type="EMBL" id="CCC55915.1"/>
    </source>
</evidence>
<dbReference type="InterPro" id="IPR036188">
    <property type="entry name" value="FAD/NAD-bd_sf"/>
</dbReference>
<dbReference type="InterPro" id="IPR050407">
    <property type="entry name" value="Geranylgeranyl_reductase"/>
</dbReference>
<accession>H1ZYV9</accession>
<evidence type="ECO:0000259" key="1">
    <source>
        <dbReference type="Pfam" id="PF01494"/>
    </source>
</evidence>
<dbReference type="GO" id="GO:0004497">
    <property type="term" value="F:monooxygenase activity"/>
    <property type="evidence" value="ECO:0007669"/>
    <property type="project" value="UniProtKB-KW"/>
</dbReference>
<feature type="domain" description="FAD-binding" evidence="1">
    <location>
        <begin position="6"/>
        <end position="179"/>
    </location>
</feature>
<dbReference type="Gene3D" id="3.50.50.60">
    <property type="entry name" value="FAD/NAD(P)-binding domain"/>
    <property type="match status" value="1"/>
</dbReference>
<dbReference type="AlphaFoldDB" id="H1ZYV9"/>
<dbReference type="PANTHER" id="PTHR42685">
    <property type="entry name" value="GERANYLGERANYL DIPHOSPHATE REDUCTASE"/>
    <property type="match status" value="1"/>
</dbReference>
<name>H1ZYV9_9ACTN</name>
<organism evidence="2">
    <name type="scientific">Streptomyces sp. CS40</name>
    <dbReference type="NCBI Taxonomy" id="1068630"/>
    <lineage>
        <taxon>Bacteria</taxon>
        <taxon>Bacillati</taxon>
        <taxon>Actinomycetota</taxon>
        <taxon>Actinomycetes</taxon>
        <taxon>Kitasatosporales</taxon>
        <taxon>Streptomycetaceae</taxon>
        <taxon>Streptomyces</taxon>
    </lineage>
</organism>
<keyword evidence="2" id="KW-0560">Oxidoreductase</keyword>
<protein>
    <submittedName>
        <fullName evidence="2">Putative FAD dependent monooxygenase</fullName>
    </submittedName>
</protein>
<dbReference type="PRINTS" id="PR00420">
    <property type="entry name" value="RNGMNOXGNASE"/>
</dbReference>
<reference evidence="2" key="2">
    <citation type="journal article" date="2012" name="Chem. Biol.">
        <title>Elucidating the biosynthetic pathway for the hybrid polyketide-nonribosomal peptide collismycin A: unusual mechanism for the formation of the 2,2.-bipyridyl ring.</title>
        <authorList>
            <person name="Garcia I."/>
            <person name="Vior N.M."/>
            <person name="Brana A.F."/>
            <person name="Sabin J.G."/>
            <person name="Rohr J."/>
            <person name="Moris F."/>
            <person name="Mendez C."/>
            <person name="Salas J.A."/>
        </authorList>
    </citation>
    <scope>NUCLEOTIDE SEQUENCE</scope>
    <source>
        <strain evidence="2">CS40</strain>
    </source>
</reference>
<dbReference type="PANTHER" id="PTHR42685:SF22">
    <property type="entry name" value="CONDITIONED MEDIUM FACTOR RECEPTOR 1"/>
    <property type="match status" value="1"/>
</dbReference>
<gene>
    <name evidence="2" type="primary">clmM</name>
</gene>
<proteinExistence type="predicted"/>
<dbReference type="InterPro" id="IPR002938">
    <property type="entry name" value="FAD-bd"/>
</dbReference>
<dbReference type="EMBL" id="HE575208">
    <property type="protein sequence ID" value="CCC55915.1"/>
    <property type="molecule type" value="Genomic_DNA"/>
</dbReference>
<dbReference type="GO" id="GO:0071949">
    <property type="term" value="F:FAD binding"/>
    <property type="evidence" value="ECO:0007669"/>
    <property type="project" value="InterPro"/>
</dbReference>
<dbReference type="Pfam" id="PF01494">
    <property type="entry name" value="FAD_binding_3"/>
    <property type="match status" value="1"/>
</dbReference>